<keyword evidence="4" id="KW-1185">Reference proteome</keyword>
<dbReference type="EMBL" id="BAAAZP010000051">
    <property type="protein sequence ID" value="GAA3663527.1"/>
    <property type="molecule type" value="Genomic_DNA"/>
</dbReference>
<protein>
    <recommendedName>
        <fullName evidence="5">DUF3558 domain-containing protein</fullName>
    </recommendedName>
</protein>
<keyword evidence="2" id="KW-1133">Transmembrane helix</keyword>
<feature type="region of interest" description="Disordered" evidence="1">
    <location>
        <begin position="266"/>
        <end position="286"/>
    </location>
</feature>
<feature type="transmembrane region" description="Helical" evidence="2">
    <location>
        <begin position="12"/>
        <end position="36"/>
    </location>
</feature>
<proteinExistence type="predicted"/>
<gene>
    <name evidence="3" type="ORF">GCM10022224_029400</name>
</gene>
<evidence type="ECO:0000256" key="2">
    <source>
        <dbReference type="SAM" id="Phobius"/>
    </source>
</evidence>
<dbReference type="Proteomes" id="UP001500902">
    <property type="component" value="Unassembled WGS sequence"/>
</dbReference>
<sequence length="481" mass="51219">MPRPPRQGRPAWLVPTLAAALVVLVAAAGVGAFLLYGKVSGIALPPASTESSPAGRSADKPAAAATGVDVCAMLPADEADRLVPDATVGKSSRDGDYTVTFSCDWVNQRISFGEFWRSREIDVKIDQHKGEGAKTGRSMAQNSYEMDYRSGKFSETAKPSLDPEEKEYISPIKEIQGVGDGAFAQYTWRRDGTHLWYAFGTAHARVGDMTIEVEYQASQQRKDAQILTNEGTQAVTEENAIREVSGLIAHFVKGAAAWQAQHPGVLAKPEPSAGATRSPSVRPTPSPTVLADFPAECGAVTPAATRLVPEPTTRARGTVVGADSQTECRWLNLDLSGGEGVKKIRSVLITVHRFTNRAGAVDEPAAKSFYASEYGRAKGTAGSAIGPITWGKLTEVEDLGDQAHRQYVQSRSGEVSASSGSMVVREGASVIEVDFSGHQRPEGAATNSPKVEFMSEKEAMEGVRIVAKAYLDGLAGRPEGN</sequence>
<evidence type="ECO:0000313" key="4">
    <source>
        <dbReference type="Proteomes" id="UP001500902"/>
    </source>
</evidence>
<comment type="caution">
    <text evidence="3">The sequence shown here is derived from an EMBL/GenBank/DDBJ whole genome shotgun (WGS) entry which is preliminary data.</text>
</comment>
<feature type="compositionally biased region" description="Low complexity" evidence="1">
    <location>
        <begin position="276"/>
        <end position="286"/>
    </location>
</feature>
<organism evidence="3 4">
    <name type="scientific">Nonomuraea antimicrobica</name>
    <dbReference type="NCBI Taxonomy" id="561173"/>
    <lineage>
        <taxon>Bacteria</taxon>
        <taxon>Bacillati</taxon>
        <taxon>Actinomycetota</taxon>
        <taxon>Actinomycetes</taxon>
        <taxon>Streptosporangiales</taxon>
        <taxon>Streptosporangiaceae</taxon>
        <taxon>Nonomuraea</taxon>
    </lineage>
</organism>
<name>A0ABP7BNE5_9ACTN</name>
<evidence type="ECO:0000256" key="1">
    <source>
        <dbReference type="SAM" id="MobiDB-lite"/>
    </source>
</evidence>
<keyword evidence="2" id="KW-0812">Transmembrane</keyword>
<evidence type="ECO:0000313" key="3">
    <source>
        <dbReference type="EMBL" id="GAA3663527.1"/>
    </source>
</evidence>
<evidence type="ECO:0008006" key="5">
    <source>
        <dbReference type="Google" id="ProtNLM"/>
    </source>
</evidence>
<dbReference type="RefSeq" id="WP_344877159.1">
    <property type="nucleotide sequence ID" value="NZ_BAAAZP010000051.1"/>
</dbReference>
<accession>A0ABP7BNE5</accession>
<reference evidence="4" key="1">
    <citation type="journal article" date="2019" name="Int. J. Syst. Evol. Microbiol.">
        <title>The Global Catalogue of Microorganisms (GCM) 10K type strain sequencing project: providing services to taxonomists for standard genome sequencing and annotation.</title>
        <authorList>
            <consortium name="The Broad Institute Genomics Platform"/>
            <consortium name="The Broad Institute Genome Sequencing Center for Infectious Disease"/>
            <person name="Wu L."/>
            <person name="Ma J."/>
        </authorList>
    </citation>
    <scope>NUCLEOTIDE SEQUENCE [LARGE SCALE GENOMIC DNA]</scope>
    <source>
        <strain evidence="4">JCM 16904</strain>
    </source>
</reference>
<keyword evidence="2" id="KW-0472">Membrane</keyword>